<evidence type="ECO:0000256" key="7">
    <source>
        <dbReference type="PIRSR" id="PIRSR625650-4"/>
    </source>
</evidence>
<dbReference type="Gene3D" id="3.30.300.330">
    <property type="match status" value="1"/>
</dbReference>
<dbReference type="InterPro" id="IPR016169">
    <property type="entry name" value="FAD-bd_PCMH_sub2"/>
</dbReference>
<proteinExistence type="inferred from homology"/>
<evidence type="ECO:0000313" key="11">
    <source>
        <dbReference type="Proteomes" id="UP000222056"/>
    </source>
</evidence>
<dbReference type="InterPro" id="IPR016166">
    <property type="entry name" value="FAD-bd_PCMH"/>
</dbReference>
<dbReference type="Proteomes" id="UP000222056">
    <property type="component" value="Unassembled WGS sequence"/>
</dbReference>
<dbReference type="Pfam" id="PF02913">
    <property type="entry name" value="FAD-oxidase_C"/>
    <property type="match status" value="1"/>
</dbReference>
<feature type="site" description="Important for enzyme activity" evidence="7">
    <location>
        <position position="324"/>
    </location>
</feature>
<comment type="cofactor">
    <cofactor evidence="6">
        <name>FAD</name>
        <dbReference type="ChEBI" id="CHEBI:57692"/>
    </cofactor>
</comment>
<dbReference type="GO" id="GO:0071949">
    <property type="term" value="F:FAD binding"/>
    <property type="evidence" value="ECO:0007669"/>
    <property type="project" value="InterPro"/>
</dbReference>
<reference evidence="11" key="1">
    <citation type="submission" date="2016-10" db="EMBL/GenBank/DDBJ databases">
        <authorList>
            <person name="Varghese N."/>
            <person name="Submissions S."/>
        </authorList>
    </citation>
    <scope>NUCLEOTIDE SEQUENCE [LARGE SCALE GENOMIC DNA]</scope>
    <source>
        <strain evidence="11">ATCC 35263</strain>
    </source>
</reference>
<feature type="active site" description="Proton donor/acceptor" evidence="4">
    <location>
        <position position="459"/>
    </location>
</feature>
<gene>
    <name evidence="10" type="ORF">SAMN02745716_0509</name>
</gene>
<dbReference type="InterPro" id="IPR025650">
    <property type="entry name" value="Alkyl-DHAP_Synthase"/>
</dbReference>
<dbReference type="GO" id="GO:0008609">
    <property type="term" value="F:alkylglycerone-phosphate synthase activity"/>
    <property type="evidence" value="ECO:0007669"/>
    <property type="project" value="InterPro"/>
</dbReference>
<dbReference type="AlphaFoldDB" id="A0A1H6FKK2"/>
<evidence type="ECO:0000313" key="10">
    <source>
        <dbReference type="EMBL" id="SEH10668.1"/>
    </source>
</evidence>
<dbReference type="PROSITE" id="PS51387">
    <property type="entry name" value="FAD_PCMH"/>
    <property type="match status" value="1"/>
</dbReference>
<feature type="region of interest" description="Disordered" evidence="8">
    <location>
        <begin position="1"/>
        <end position="26"/>
    </location>
</feature>
<dbReference type="InterPro" id="IPR036318">
    <property type="entry name" value="FAD-bd_PCMH-like_sf"/>
</dbReference>
<dbReference type="RefSeq" id="WP_218138202.1">
    <property type="nucleotide sequence ID" value="NZ_FNWJ01000001.1"/>
</dbReference>
<keyword evidence="2" id="KW-0285">Flavoprotein</keyword>
<sequence>MISATGAAAEEGQLEESGANERWWGWATPSPAPPIADDVRRAIRERLGFGADWVEDPVPPERATIAPSRVAIPRALAELLSDDPRDRALHTYGQSYRDLVRSLRGSFETAPDLVARPRTESDVERLLAWCSEERLAAIPFGGGTSVVGGVEPRVEGDYRGVVTIDLSRLARVRAVDRESLAACIEAGATGPKLEQQLRAHGLTLRFYPQSFERSTLGGWLATRAAGHFATFQQHIDELVESITAVTPAGLWQSRRLPGSGAGPSPDRWLLGSEGTLGVITHAWLRVRPRPRYRARASVAFGDLHAAASAVRSLLRAELEPANLRALDADEAYVTGALDERRALLVIGLESAVEQQEGELEQILDVCRASGGEIVDRGAQSGSAEGVWRSAFTAAPYLRDLLVRAGVLCETFETAITWERFGEFVERVRQTTRRAVEEVCGAGLVSCRITHFYPDGCAPYFTVLAPARQGDELRQWDEIKVAASEAILAAGGTITHHHAVGRDHREWYRRQRPVPFATALAAAKASIDPAGIMNPGALL</sequence>
<feature type="binding site" evidence="5">
    <location>
        <position position="398"/>
    </location>
    <ligand>
        <name>substrate</name>
    </ligand>
</feature>
<dbReference type="SUPFAM" id="SSF56176">
    <property type="entry name" value="FAD-binding/transporter-associated domain-like"/>
    <property type="match status" value="1"/>
</dbReference>
<keyword evidence="11" id="KW-1185">Reference proteome</keyword>
<evidence type="ECO:0000256" key="3">
    <source>
        <dbReference type="ARBA" id="ARBA00022827"/>
    </source>
</evidence>
<name>A0A1H6FKK2_THEAL</name>
<dbReference type="Pfam" id="PF01565">
    <property type="entry name" value="FAD_binding_4"/>
    <property type="match status" value="1"/>
</dbReference>
<dbReference type="PANTHER" id="PTHR46568:SF1">
    <property type="entry name" value="ALKYLDIHYDROXYACETONEPHOSPHATE SYNTHASE, PEROXISOMAL"/>
    <property type="match status" value="1"/>
</dbReference>
<dbReference type="InterPro" id="IPR004113">
    <property type="entry name" value="FAD-bd_oxidored_4_C"/>
</dbReference>
<feature type="binding site" evidence="6">
    <location>
        <begin position="139"/>
        <end position="145"/>
    </location>
    <ligand>
        <name>FAD</name>
        <dbReference type="ChEBI" id="CHEBI:57692"/>
    </ligand>
</feature>
<evidence type="ECO:0000256" key="8">
    <source>
        <dbReference type="SAM" id="MobiDB-lite"/>
    </source>
</evidence>
<evidence type="ECO:0000256" key="5">
    <source>
        <dbReference type="PIRSR" id="PIRSR625650-2"/>
    </source>
</evidence>
<dbReference type="SUPFAM" id="SSF55103">
    <property type="entry name" value="FAD-linked oxidases, C-terminal domain"/>
    <property type="match status" value="1"/>
</dbReference>
<protein>
    <submittedName>
        <fullName evidence="10">Alkyldihydroxyacetonephosphate synthase</fullName>
    </submittedName>
</protein>
<evidence type="ECO:0000256" key="1">
    <source>
        <dbReference type="ARBA" id="ARBA00008000"/>
    </source>
</evidence>
<dbReference type="Gene3D" id="3.30.465.10">
    <property type="match status" value="1"/>
</dbReference>
<feature type="binding site" evidence="6">
    <location>
        <begin position="273"/>
        <end position="279"/>
    </location>
    <ligand>
        <name>FAD</name>
        <dbReference type="ChEBI" id="CHEBI:57692"/>
    </ligand>
</feature>
<dbReference type="EMBL" id="FNWJ01000001">
    <property type="protein sequence ID" value="SEH10668.1"/>
    <property type="molecule type" value="Genomic_DNA"/>
</dbReference>
<dbReference type="PANTHER" id="PTHR46568">
    <property type="entry name" value="ALKYLDIHYDROXYACETONEPHOSPHATE SYNTHASE, PEROXISOMAL"/>
    <property type="match status" value="1"/>
</dbReference>
<evidence type="ECO:0000256" key="6">
    <source>
        <dbReference type="PIRSR" id="PIRSR625650-3"/>
    </source>
</evidence>
<evidence type="ECO:0000256" key="2">
    <source>
        <dbReference type="ARBA" id="ARBA00022630"/>
    </source>
</evidence>
<dbReference type="InterPro" id="IPR006094">
    <property type="entry name" value="Oxid_FAD_bind_N"/>
</dbReference>
<evidence type="ECO:0000256" key="4">
    <source>
        <dbReference type="PIRSR" id="PIRSR625650-1"/>
    </source>
</evidence>
<feature type="domain" description="FAD-binding PCMH-type" evidence="9">
    <location>
        <begin position="107"/>
        <end position="289"/>
    </location>
</feature>
<dbReference type="STRING" id="29539.SAMN02745716_0509"/>
<accession>A0A1H6FKK2</accession>
<comment type="similarity">
    <text evidence="1">Belongs to the FAD-binding oxidoreductase/transferase type 4 family.</text>
</comment>
<evidence type="ECO:0000259" key="9">
    <source>
        <dbReference type="PROSITE" id="PS51387"/>
    </source>
</evidence>
<keyword evidence="3 6" id="KW-0274">FAD</keyword>
<dbReference type="InterPro" id="IPR016164">
    <property type="entry name" value="FAD-linked_Oxase-like_C"/>
</dbReference>
<dbReference type="GO" id="GO:0008610">
    <property type="term" value="P:lipid biosynthetic process"/>
    <property type="evidence" value="ECO:0007669"/>
    <property type="project" value="InterPro"/>
</dbReference>
<organism evidence="10 11">
    <name type="scientific">Thermoleophilum album</name>
    <dbReference type="NCBI Taxonomy" id="29539"/>
    <lineage>
        <taxon>Bacteria</taxon>
        <taxon>Bacillati</taxon>
        <taxon>Actinomycetota</taxon>
        <taxon>Thermoleophilia</taxon>
        <taxon>Thermoleophilales</taxon>
        <taxon>Thermoleophilaceae</taxon>
        <taxon>Thermoleophilum</taxon>
    </lineage>
</organism>